<keyword evidence="4 5" id="KW-0472">Membrane</keyword>
<gene>
    <name evidence="7" type="ORF">J2S63_002439</name>
</gene>
<feature type="transmembrane region" description="Helical" evidence="5">
    <location>
        <begin position="177"/>
        <end position="197"/>
    </location>
</feature>
<dbReference type="Proteomes" id="UP001183648">
    <property type="component" value="Unassembled WGS sequence"/>
</dbReference>
<sequence>MTTTTAPPAAPQARPLDRHHRLVTVALLALVTGTAYEAVGVGLAMPTVVADLDGTTLYPVAVMGAVTAQVVGLVVGGRWTDARGLRAPTYAGGAVFTLGLLVSGLAGSMPVLVAGRLVQGLGAGVVLVALYVVVARAFPAHLHLRVFSLFAAAWVLPAVLGPAVTGALIHALGWRSVFLAVAALTAVALVLLGLGLRRLPDPEPRPLRWGRRPLLAVVVAAGALGLHLAGQLTGFRAVVLVLVAAVAVVVTAPRLLPSGTYRGRPGLPAVVLMRGVTGAAFMGMETLMPLLLQRERGLSPLVAGLVMTSGALGWSAASERVGRISDPGRYAAWLRGGAATLVAGAAASVALVAVAGWAVAGPVLGVASCLLLGLGMGTVSPVLSTLALEHAEDGAGGDAASSLQLSDVLLQGVVAGLTGLVFAPWVVAAPHTAYLAGFVPALVLAVVAVRLAPRCVGPTR</sequence>
<feature type="transmembrane region" description="Helical" evidence="5">
    <location>
        <begin position="408"/>
        <end position="427"/>
    </location>
</feature>
<feature type="transmembrane region" description="Helical" evidence="5">
    <location>
        <begin position="365"/>
        <end position="388"/>
    </location>
</feature>
<feature type="transmembrane region" description="Helical" evidence="5">
    <location>
        <begin position="146"/>
        <end position="171"/>
    </location>
</feature>
<evidence type="ECO:0000256" key="5">
    <source>
        <dbReference type="SAM" id="Phobius"/>
    </source>
</evidence>
<reference evidence="7 8" key="1">
    <citation type="submission" date="2023-07" db="EMBL/GenBank/DDBJ databases">
        <title>Sequencing the genomes of 1000 actinobacteria strains.</title>
        <authorList>
            <person name="Klenk H.-P."/>
        </authorList>
    </citation>
    <scope>NUCLEOTIDE SEQUENCE [LARGE SCALE GENOMIC DNA]</scope>
    <source>
        <strain evidence="7 8">DSM 19426</strain>
    </source>
</reference>
<feature type="domain" description="Major facilitator superfamily (MFS) profile" evidence="6">
    <location>
        <begin position="21"/>
        <end position="456"/>
    </location>
</feature>
<dbReference type="PRINTS" id="PR01036">
    <property type="entry name" value="TCRTETB"/>
</dbReference>
<feature type="transmembrane region" description="Helical" evidence="5">
    <location>
        <begin position="113"/>
        <end position="134"/>
    </location>
</feature>
<dbReference type="Gene3D" id="1.20.1250.20">
    <property type="entry name" value="MFS general substrate transporter like domains"/>
    <property type="match status" value="1"/>
</dbReference>
<organism evidence="7 8">
    <name type="scientific">Nocardioides marmoribigeumensis</name>
    <dbReference type="NCBI Taxonomy" id="433649"/>
    <lineage>
        <taxon>Bacteria</taxon>
        <taxon>Bacillati</taxon>
        <taxon>Actinomycetota</taxon>
        <taxon>Actinomycetes</taxon>
        <taxon>Propionibacteriales</taxon>
        <taxon>Nocardioidaceae</taxon>
        <taxon>Nocardioides</taxon>
    </lineage>
</organism>
<keyword evidence="2 5" id="KW-0812">Transmembrane</keyword>
<feature type="transmembrane region" description="Helical" evidence="5">
    <location>
        <begin position="235"/>
        <end position="256"/>
    </location>
</feature>
<proteinExistence type="predicted"/>
<dbReference type="Pfam" id="PF07690">
    <property type="entry name" value="MFS_1"/>
    <property type="match status" value="1"/>
</dbReference>
<feature type="transmembrane region" description="Helical" evidence="5">
    <location>
        <begin position="22"/>
        <end position="45"/>
    </location>
</feature>
<keyword evidence="8" id="KW-1185">Reference proteome</keyword>
<dbReference type="PANTHER" id="PTHR23501:SF154">
    <property type="entry name" value="MULTIDRUG-EFFLUX TRANSPORTER RV1634-RELATED"/>
    <property type="match status" value="1"/>
</dbReference>
<evidence type="ECO:0000256" key="1">
    <source>
        <dbReference type="ARBA" id="ARBA00004651"/>
    </source>
</evidence>
<accession>A0ABU2BWM9</accession>
<evidence type="ECO:0000256" key="4">
    <source>
        <dbReference type="ARBA" id="ARBA00023136"/>
    </source>
</evidence>
<dbReference type="Gene3D" id="1.20.1720.10">
    <property type="entry name" value="Multidrug resistance protein D"/>
    <property type="match status" value="1"/>
</dbReference>
<feature type="transmembrane region" description="Helical" evidence="5">
    <location>
        <begin position="268"/>
        <end position="292"/>
    </location>
</feature>
<dbReference type="InterPro" id="IPR020846">
    <property type="entry name" value="MFS_dom"/>
</dbReference>
<dbReference type="RefSeq" id="WP_310302492.1">
    <property type="nucleotide sequence ID" value="NZ_BAAAPS010000013.1"/>
</dbReference>
<comment type="subcellular location">
    <subcellularLocation>
        <location evidence="1">Cell membrane</location>
        <topology evidence="1">Multi-pass membrane protein</topology>
    </subcellularLocation>
</comment>
<feature type="transmembrane region" description="Helical" evidence="5">
    <location>
        <begin position="433"/>
        <end position="452"/>
    </location>
</feature>
<dbReference type="EMBL" id="JAVDYG010000001">
    <property type="protein sequence ID" value="MDR7362886.1"/>
    <property type="molecule type" value="Genomic_DNA"/>
</dbReference>
<feature type="transmembrane region" description="Helical" evidence="5">
    <location>
        <begin position="338"/>
        <end position="359"/>
    </location>
</feature>
<evidence type="ECO:0000256" key="2">
    <source>
        <dbReference type="ARBA" id="ARBA00022692"/>
    </source>
</evidence>
<dbReference type="SUPFAM" id="SSF103473">
    <property type="entry name" value="MFS general substrate transporter"/>
    <property type="match status" value="1"/>
</dbReference>
<evidence type="ECO:0000256" key="3">
    <source>
        <dbReference type="ARBA" id="ARBA00022989"/>
    </source>
</evidence>
<protein>
    <submittedName>
        <fullName evidence="7">MFS family permease</fullName>
    </submittedName>
</protein>
<feature type="transmembrane region" description="Helical" evidence="5">
    <location>
        <begin position="209"/>
        <end position="229"/>
    </location>
</feature>
<keyword evidence="3 5" id="KW-1133">Transmembrane helix</keyword>
<evidence type="ECO:0000313" key="8">
    <source>
        <dbReference type="Proteomes" id="UP001183648"/>
    </source>
</evidence>
<feature type="transmembrane region" description="Helical" evidence="5">
    <location>
        <begin position="87"/>
        <end position="107"/>
    </location>
</feature>
<dbReference type="PANTHER" id="PTHR23501">
    <property type="entry name" value="MAJOR FACILITATOR SUPERFAMILY"/>
    <property type="match status" value="1"/>
</dbReference>
<dbReference type="PROSITE" id="PS50850">
    <property type="entry name" value="MFS"/>
    <property type="match status" value="1"/>
</dbReference>
<dbReference type="InterPro" id="IPR036259">
    <property type="entry name" value="MFS_trans_sf"/>
</dbReference>
<name>A0ABU2BWM9_9ACTN</name>
<dbReference type="InterPro" id="IPR011701">
    <property type="entry name" value="MFS"/>
</dbReference>
<evidence type="ECO:0000313" key="7">
    <source>
        <dbReference type="EMBL" id="MDR7362886.1"/>
    </source>
</evidence>
<comment type="caution">
    <text evidence="7">The sequence shown here is derived from an EMBL/GenBank/DDBJ whole genome shotgun (WGS) entry which is preliminary data.</text>
</comment>
<feature type="transmembrane region" description="Helical" evidence="5">
    <location>
        <begin position="57"/>
        <end position="75"/>
    </location>
</feature>
<evidence type="ECO:0000259" key="6">
    <source>
        <dbReference type="PROSITE" id="PS50850"/>
    </source>
</evidence>